<dbReference type="EMBL" id="JBHMFI010000001">
    <property type="protein sequence ID" value="MFB9072778.1"/>
    <property type="molecule type" value="Genomic_DNA"/>
</dbReference>
<evidence type="ECO:0000256" key="1">
    <source>
        <dbReference type="SAM" id="MobiDB-lite"/>
    </source>
</evidence>
<feature type="compositionally biased region" description="Basic and acidic residues" evidence="1">
    <location>
        <begin position="26"/>
        <end position="51"/>
    </location>
</feature>
<evidence type="ECO:0000313" key="3">
    <source>
        <dbReference type="Proteomes" id="UP001589575"/>
    </source>
</evidence>
<sequence length="98" mass="9833">MPDDHEGQPAEEAHGPGDAAGRRRASGGEDIGHGSGESHQDEACAHGDHGRSVVACVDEGSGEPPAVPAGVGTPAQHQGDRADQDEEPHDAAPSSDGQ</sequence>
<protein>
    <submittedName>
        <fullName evidence="2">Uncharacterized protein</fullName>
    </submittedName>
</protein>
<accession>A0ABV5G2S7</accession>
<evidence type="ECO:0000313" key="2">
    <source>
        <dbReference type="EMBL" id="MFB9072778.1"/>
    </source>
</evidence>
<proteinExistence type="predicted"/>
<reference evidence="2 3" key="1">
    <citation type="submission" date="2024-09" db="EMBL/GenBank/DDBJ databases">
        <authorList>
            <person name="Sun Q."/>
            <person name="Mori K."/>
        </authorList>
    </citation>
    <scope>NUCLEOTIDE SEQUENCE [LARGE SCALE GENOMIC DNA]</scope>
    <source>
        <strain evidence="2 3">CCM 7609</strain>
    </source>
</reference>
<dbReference type="Proteomes" id="UP001589575">
    <property type="component" value="Unassembled WGS sequence"/>
</dbReference>
<name>A0ABV5G2S7_9MICC</name>
<comment type="caution">
    <text evidence="2">The sequence shown here is derived from an EMBL/GenBank/DDBJ whole genome shotgun (WGS) entry which is preliminary data.</text>
</comment>
<keyword evidence="3" id="KW-1185">Reference proteome</keyword>
<feature type="compositionally biased region" description="Low complexity" evidence="1">
    <location>
        <begin position="62"/>
        <end position="75"/>
    </location>
</feature>
<gene>
    <name evidence="2" type="ORF">ACFFX0_16855</name>
</gene>
<feature type="region of interest" description="Disordered" evidence="1">
    <location>
        <begin position="1"/>
        <end position="98"/>
    </location>
</feature>
<feature type="compositionally biased region" description="Basic and acidic residues" evidence="1">
    <location>
        <begin position="1"/>
        <end position="15"/>
    </location>
</feature>
<organism evidence="2 3">
    <name type="scientific">Citricoccus parietis</name>
    <dbReference type="NCBI Taxonomy" id="592307"/>
    <lineage>
        <taxon>Bacteria</taxon>
        <taxon>Bacillati</taxon>
        <taxon>Actinomycetota</taxon>
        <taxon>Actinomycetes</taxon>
        <taxon>Micrococcales</taxon>
        <taxon>Micrococcaceae</taxon>
        <taxon>Citricoccus</taxon>
    </lineage>
</organism>